<dbReference type="InterPro" id="IPR029068">
    <property type="entry name" value="Glyas_Bleomycin-R_OHBP_Dase"/>
</dbReference>
<dbReference type="OrthoDB" id="4265398at2"/>
<evidence type="ECO:0000256" key="1">
    <source>
        <dbReference type="ARBA" id="ARBA00022723"/>
    </source>
</evidence>
<dbReference type="Proteomes" id="UP000198658">
    <property type="component" value="Unassembled WGS sequence"/>
</dbReference>
<protein>
    <submittedName>
        <fullName evidence="3">Catechol 2,3-dioxygenase</fullName>
    </submittedName>
</protein>
<accession>A0A1H3VLH5</accession>
<keyword evidence="4" id="KW-1185">Reference proteome</keyword>
<dbReference type="GO" id="GO:0051213">
    <property type="term" value="F:dioxygenase activity"/>
    <property type="evidence" value="ECO:0007669"/>
    <property type="project" value="UniProtKB-KW"/>
</dbReference>
<dbReference type="InterPro" id="IPR051332">
    <property type="entry name" value="Fosfomycin_Res_Enzymes"/>
</dbReference>
<dbReference type="AlphaFoldDB" id="A0A1H3VLH5"/>
<dbReference type="PROSITE" id="PS51819">
    <property type="entry name" value="VOC"/>
    <property type="match status" value="1"/>
</dbReference>
<feature type="domain" description="VOC" evidence="2">
    <location>
        <begin position="4"/>
        <end position="112"/>
    </location>
</feature>
<proteinExistence type="predicted"/>
<organism evidence="3 4">
    <name type="scientific">Microbulbifer marinus</name>
    <dbReference type="NCBI Taxonomy" id="658218"/>
    <lineage>
        <taxon>Bacteria</taxon>
        <taxon>Pseudomonadati</taxon>
        <taxon>Pseudomonadota</taxon>
        <taxon>Gammaproteobacteria</taxon>
        <taxon>Cellvibrionales</taxon>
        <taxon>Microbulbiferaceae</taxon>
        <taxon>Microbulbifer</taxon>
    </lineage>
</organism>
<reference evidence="4" key="1">
    <citation type="submission" date="2016-10" db="EMBL/GenBank/DDBJ databases">
        <authorList>
            <person name="Varghese N."/>
            <person name="Submissions S."/>
        </authorList>
    </citation>
    <scope>NUCLEOTIDE SEQUENCE [LARGE SCALE GENOMIC DNA]</scope>
    <source>
        <strain evidence="4">CGMCC 1.10657</strain>
    </source>
</reference>
<dbReference type="EMBL" id="FNQO01000001">
    <property type="protein sequence ID" value="SDZ75541.1"/>
    <property type="molecule type" value="Genomic_DNA"/>
</dbReference>
<dbReference type="GO" id="GO:0046872">
    <property type="term" value="F:metal ion binding"/>
    <property type="evidence" value="ECO:0007669"/>
    <property type="project" value="UniProtKB-KW"/>
</dbReference>
<dbReference type="Gene3D" id="3.10.180.10">
    <property type="entry name" value="2,3-Dihydroxybiphenyl 1,2-Dioxygenase, domain 1"/>
    <property type="match status" value="1"/>
</dbReference>
<dbReference type="InterPro" id="IPR004360">
    <property type="entry name" value="Glyas_Fos-R_dOase_dom"/>
</dbReference>
<evidence type="ECO:0000259" key="2">
    <source>
        <dbReference type="PROSITE" id="PS51819"/>
    </source>
</evidence>
<dbReference type="SUPFAM" id="SSF54593">
    <property type="entry name" value="Glyoxalase/Bleomycin resistance protein/Dihydroxybiphenyl dioxygenase"/>
    <property type="match status" value="1"/>
</dbReference>
<dbReference type="PANTHER" id="PTHR36113:SF6">
    <property type="entry name" value="FOSFOMYCIN RESISTANCE PROTEIN FOSX"/>
    <property type="match status" value="1"/>
</dbReference>
<dbReference type="NCBIfam" id="NF000496">
    <property type="entry name" value="Fos_GSH"/>
    <property type="match status" value="1"/>
</dbReference>
<keyword evidence="1" id="KW-0479">Metal-binding</keyword>
<evidence type="ECO:0000313" key="4">
    <source>
        <dbReference type="Proteomes" id="UP000198658"/>
    </source>
</evidence>
<keyword evidence="3" id="KW-0223">Dioxygenase</keyword>
<dbReference type="RefSeq" id="WP_091383803.1">
    <property type="nucleotide sequence ID" value="NZ_FNQO01000001.1"/>
</dbReference>
<dbReference type="InterPro" id="IPR037523">
    <property type="entry name" value="VOC_core"/>
</dbReference>
<dbReference type="Pfam" id="PF00903">
    <property type="entry name" value="Glyoxalase"/>
    <property type="match status" value="1"/>
</dbReference>
<gene>
    <name evidence="3" type="ORF">SAMN05216562_0050</name>
</gene>
<keyword evidence="3" id="KW-0560">Oxidoreductase</keyword>
<dbReference type="STRING" id="658218.SAMN05216562_0050"/>
<name>A0A1H3VLH5_9GAMM</name>
<evidence type="ECO:0000313" key="3">
    <source>
        <dbReference type="EMBL" id="SDZ75541.1"/>
    </source>
</evidence>
<sequence>MLRGLNHITIAVNDLRRSLNFYTNLLEMKPHVRWDSGADLSLGDVWLCLSHDEAKRSQDYCHLAFDVPEDNFNAVSEKHRAANVAEWKQNSSEGSSLYFLDPNGHKLEIHSGSLESRLESLKSKPFPGLVWM</sequence>
<dbReference type="PANTHER" id="PTHR36113">
    <property type="entry name" value="LYASE, PUTATIVE-RELATED-RELATED"/>
    <property type="match status" value="1"/>
</dbReference>